<evidence type="ECO:0000259" key="2">
    <source>
        <dbReference type="PROSITE" id="PS50011"/>
    </source>
</evidence>
<proteinExistence type="predicted"/>
<dbReference type="GO" id="GO:0005524">
    <property type="term" value="F:ATP binding"/>
    <property type="evidence" value="ECO:0007669"/>
    <property type="project" value="InterPro"/>
</dbReference>
<dbReference type="PROSITE" id="PS50011">
    <property type="entry name" value="PROTEIN_KINASE_DOM"/>
    <property type="match status" value="1"/>
</dbReference>
<dbReference type="InterPro" id="IPR011009">
    <property type="entry name" value="Kinase-like_dom_sf"/>
</dbReference>
<accession>A0AAV9GGZ8</accession>
<comment type="caution">
    <text evidence="3">The sequence shown here is derived from an EMBL/GenBank/DDBJ whole genome shotgun (WGS) entry which is preliminary data.</text>
</comment>
<dbReference type="Pfam" id="PF00069">
    <property type="entry name" value="Pkinase"/>
    <property type="match status" value="1"/>
</dbReference>
<dbReference type="EMBL" id="MU865958">
    <property type="protein sequence ID" value="KAK4446271.1"/>
    <property type="molecule type" value="Genomic_DNA"/>
</dbReference>
<dbReference type="SUPFAM" id="SSF56112">
    <property type="entry name" value="Protein kinase-like (PK-like)"/>
    <property type="match status" value="1"/>
</dbReference>
<dbReference type="CDD" id="cd00180">
    <property type="entry name" value="PKc"/>
    <property type="match status" value="1"/>
</dbReference>
<keyword evidence="4" id="KW-1185">Reference proteome</keyword>
<evidence type="ECO:0000313" key="3">
    <source>
        <dbReference type="EMBL" id="KAK4446271.1"/>
    </source>
</evidence>
<feature type="domain" description="Protein kinase" evidence="2">
    <location>
        <begin position="28"/>
        <end position="389"/>
    </location>
</feature>
<organism evidence="3 4">
    <name type="scientific">Podospora aff. communis PSN243</name>
    <dbReference type="NCBI Taxonomy" id="3040156"/>
    <lineage>
        <taxon>Eukaryota</taxon>
        <taxon>Fungi</taxon>
        <taxon>Dikarya</taxon>
        <taxon>Ascomycota</taxon>
        <taxon>Pezizomycotina</taxon>
        <taxon>Sordariomycetes</taxon>
        <taxon>Sordariomycetidae</taxon>
        <taxon>Sordariales</taxon>
        <taxon>Podosporaceae</taxon>
        <taxon>Podospora</taxon>
    </lineage>
</organism>
<keyword evidence="3" id="KW-0418">Kinase</keyword>
<dbReference type="Gene3D" id="3.30.200.20">
    <property type="entry name" value="Phosphorylase Kinase, domain 1"/>
    <property type="match status" value="1"/>
</dbReference>
<dbReference type="Pfam" id="PF07714">
    <property type="entry name" value="PK_Tyr_Ser-Thr"/>
    <property type="match status" value="1"/>
</dbReference>
<reference evidence="3" key="1">
    <citation type="journal article" date="2023" name="Mol. Phylogenet. Evol.">
        <title>Genome-scale phylogeny and comparative genomics of the fungal order Sordariales.</title>
        <authorList>
            <person name="Hensen N."/>
            <person name="Bonometti L."/>
            <person name="Westerberg I."/>
            <person name="Brannstrom I.O."/>
            <person name="Guillou S."/>
            <person name="Cros-Aarteil S."/>
            <person name="Calhoun S."/>
            <person name="Haridas S."/>
            <person name="Kuo A."/>
            <person name="Mondo S."/>
            <person name="Pangilinan J."/>
            <person name="Riley R."/>
            <person name="LaButti K."/>
            <person name="Andreopoulos B."/>
            <person name="Lipzen A."/>
            <person name="Chen C."/>
            <person name="Yan M."/>
            <person name="Daum C."/>
            <person name="Ng V."/>
            <person name="Clum A."/>
            <person name="Steindorff A."/>
            <person name="Ohm R.A."/>
            <person name="Martin F."/>
            <person name="Silar P."/>
            <person name="Natvig D.O."/>
            <person name="Lalanne C."/>
            <person name="Gautier V."/>
            <person name="Ament-Velasquez S.L."/>
            <person name="Kruys A."/>
            <person name="Hutchinson M.I."/>
            <person name="Powell A.J."/>
            <person name="Barry K."/>
            <person name="Miller A.N."/>
            <person name="Grigoriev I.V."/>
            <person name="Debuchy R."/>
            <person name="Gladieux P."/>
            <person name="Hiltunen Thoren M."/>
            <person name="Johannesson H."/>
        </authorList>
    </citation>
    <scope>NUCLEOTIDE SEQUENCE</scope>
    <source>
        <strain evidence="3">PSN243</strain>
    </source>
</reference>
<dbReference type="AlphaFoldDB" id="A0AAV9GGZ8"/>
<name>A0AAV9GGZ8_9PEZI</name>
<evidence type="ECO:0000256" key="1">
    <source>
        <dbReference type="SAM" id="MobiDB-lite"/>
    </source>
</evidence>
<keyword evidence="3" id="KW-0808">Transferase</keyword>
<sequence>MRSPYFRLEDKPFVLDKRVSLPWVPCEQPKKKEHSSGGFSNVWKIKIHQDHHDMETNNGHFALKTLKKTEDREYFIKEFNAHRRITCHHTHIAMLSTAFSHGDTHCLVFPWADGGDLRDLLKINPSQIGSWCTADWLWDSCRGISEGLLHMHHPQTQSGGNDSEWKEDGTGNRNKMTSVPQLHTDIHPANILCFSDTTARTNEEGDGNNSNGEARGPYTLKLADLGLAQAFSKSGRVLVSDIGDRFTYRPPEKDLEDEFTTEKWDIWSLGCLFLELVTWFLTGPKALDTFSETRDAEADHPRAPGCNANTSEDTFFRIGIRNRVISRLSLADIRKTAKVKRCVTAHIREMKEKTKETPHLHDLLKHIGDRMLVIDSAERASTAEVVSFFSGDRVTSEDNNTK</sequence>
<evidence type="ECO:0000313" key="4">
    <source>
        <dbReference type="Proteomes" id="UP001321760"/>
    </source>
</evidence>
<dbReference type="PANTHER" id="PTHR24359">
    <property type="entry name" value="SERINE/THREONINE-PROTEIN KINASE SBK1"/>
    <property type="match status" value="1"/>
</dbReference>
<protein>
    <submittedName>
        <fullName evidence="3">Kinase-like domain-containing protein</fullName>
    </submittedName>
</protein>
<feature type="region of interest" description="Disordered" evidence="1">
    <location>
        <begin position="152"/>
        <end position="174"/>
    </location>
</feature>
<dbReference type="Gene3D" id="1.10.510.10">
    <property type="entry name" value="Transferase(Phosphotransferase) domain 1"/>
    <property type="match status" value="1"/>
</dbReference>
<gene>
    <name evidence="3" type="ORF">QBC34DRAFT_411831</name>
</gene>
<dbReference type="Proteomes" id="UP001321760">
    <property type="component" value="Unassembled WGS sequence"/>
</dbReference>
<dbReference type="InterPro" id="IPR001245">
    <property type="entry name" value="Ser-Thr/Tyr_kinase_cat_dom"/>
</dbReference>
<reference evidence="3" key="2">
    <citation type="submission" date="2023-05" db="EMBL/GenBank/DDBJ databases">
        <authorList>
            <consortium name="Lawrence Berkeley National Laboratory"/>
            <person name="Steindorff A."/>
            <person name="Hensen N."/>
            <person name="Bonometti L."/>
            <person name="Westerberg I."/>
            <person name="Brannstrom I.O."/>
            <person name="Guillou S."/>
            <person name="Cros-Aarteil S."/>
            <person name="Calhoun S."/>
            <person name="Haridas S."/>
            <person name="Kuo A."/>
            <person name="Mondo S."/>
            <person name="Pangilinan J."/>
            <person name="Riley R."/>
            <person name="Labutti K."/>
            <person name="Andreopoulos B."/>
            <person name="Lipzen A."/>
            <person name="Chen C."/>
            <person name="Yanf M."/>
            <person name="Daum C."/>
            <person name="Ng V."/>
            <person name="Clum A."/>
            <person name="Ohm R."/>
            <person name="Martin F."/>
            <person name="Silar P."/>
            <person name="Natvig D."/>
            <person name="Lalanne C."/>
            <person name="Gautier V."/>
            <person name="Ament-Velasquez S.L."/>
            <person name="Kruys A."/>
            <person name="Hutchinson M.I."/>
            <person name="Powell A.J."/>
            <person name="Barry K."/>
            <person name="Miller A.N."/>
            <person name="Grigoriev I.V."/>
            <person name="Debuchy R."/>
            <person name="Gladieux P."/>
            <person name="Thoren M.H."/>
            <person name="Johannesson H."/>
        </authorList>
    </citation>
    <scope>NUCLEOTIDE SEQUENCE</scope>
    <source>
        <strain evidence="3">PSN243</strain>
    </source>
</reference>
<dbReference type="PANTHER" id="PTHR24359:SF1">
    <property type="entry name" value="INHIBITOR OF NUCLEAR FACTOR KAPPA-B KINASE EPSILON SUBUNIT HOMOLOG 1-RELATED"/>
    <property type="match status" value="1"/>
</dbReference>
<dbReference type="GO" id="GO:0004674">
    <property type="term" value="F:protein serine/threonine kinase activity"/>
    <property type="evidence" value="ECO:0007669"/>
    <property type="project" value="TreeGrafter"/>
</dbReference>
<dbReference type="InterPro" id="IPR000719">
    <property type="entry name" value="Prot_kinase_dom"/>
</dbReference>